<evidence type="ECO:0000313" key="2">
    <source>
        <dbReference type="Proteomes" id="UP000527355"/>
    </source>
</evidence>
<sequence length="45" mass="5639">MGRWWPKKKKFLQKHPWRKKRLWNLSNQAHPKMLPRKSLKTGWTV</sequence>
<reference evidence="1 2" key="1">
    <citation type="journal article" date="2020" name="Nature">
        <title>Six reference-quality genomes reveal evolution of bat adaptations.</title>
        <authorList>
            <person name="Jebb D."/>
            <person name="Huang Z."/>
            <person name="Pippel M."/>
            <person name="Hughes G.M."/>
            <person name="Lavrichenko K."/>
            <person name="Devanna P."/>
            <person name="Winkler S."/>
            <person name="Jermiin L.S."/>
            <person name="Skirmuntt E.C."/>
            <person name="Katzourakis A."/>
            <person name="Burkitt-Gray L."/>
            <person name="Ray D.A."/>
            <person name="Sullivan K.A.M."/>
            <person name="Roscito J.G."/>
            <person name="Kirilenko B.M."/>
            <person name="Davalos L.M."/>
            <person name="Corthals A.P."/>
            <person name="Power M.L."/>
            <person name="Jones G."/>
            <person name="Ransome R.D."/>
            <person name="Dechmann D.K.N."/>
            <person name="Locatelli A.G."/>
            <person name="Puechmaille S.J."/>
            <person name="Fedrigo O."/>
            <person name="Jarvis E.D."/>
            <person name="Hiller M."/>
            <person name="Vernes S.C."/>
            <person name="Myers E.W."/>
            <person name="Teeling E.C."/>
        </authorList>
    </citation>
    <scope>NUCLEOTIDE SEQUENCE [LARGE SCALE GENOMIC DNA]</scope>
    <source>
        <strain evidence="1">MMyoMyo1</strain>
        <tissue evidence="1">Flight muscle</tissue>
    </source>
</reference>
<accession>A0A7J8AI76</accession>
<dbReference type="EMBL" id="JABWUV010000001">
    <property type="protein sequence ID" value="KAF6386068.1"/>
    <property type="molecule type" value="Genomic_DNA"/>
</dbReference>
<comment type="caution">
    <text evidence="1">The sequence shown here is derived from an EMBL/GenBank/DDBJ whole genome shotgun (WGS) entry which is preliminary data.</text>
</comment>
<protein>
    <submittedName>
        <fullName evidence="1">Apoptosis and caspase activation inhibitor</fullName>
    </submittedName>
</protein>
<dbReference type="Proteomes" id="UP000527355">
    <property type="component" value="Unassembled WGS sequence"/>
</dbReference>
<keyword evidence="2" id="KW-1185">Reference proteome</keyword>
<gene>
    <name evidence="1" type="ORF">mMyoMyo1_001283</name>
</gene>
<dbReference type="AlphaFoldDB" id="A0A7J8AI76"/>
<proteinExistence type="predicted"/>
<evidence type="ECO:0000313" key="1">
    <source>
        <dbReference type="EMBL" id="KAF6386068.1"/>
    </source>
</evidence>
<name>A0A7J8AI76_MYOMY</name>
<organism evidence="1 2">
    <name type="scientific">Myotis myotis</name>
    <name type="common">Greater mouse-eared bat</name>
    <name type="synonym">Vespertilio myotis</name>
    <dbReference type="NCBI Taxonomy" id="51298"/>
    <lineage>
        <taxon>Eukaryota</taxon>
        <taxon>Metazoa</taxon>
        <taxon>Chordata</taxon>
        <taxon>Craniata</taxon>
        <taxon>Vertebrata</taxon>
        <taxon>Euteleostomi</taxon>
        <taxon>Mammalia</taxon>
        <taxon>Eutheria</taxon>
        <taxon>Laurasiatheria</taxon>
        <taxon>Chiroptera</taxon>
        <taxon>Yangochiroptera</taxon>
        <taxon>Vespertilionidae</taxon>
        <taxon>Myotis</taxon>
    </lineage>
</organism>